<keyword evidence="1" id="KW-0812">Transmembrane</keyword>
<feature type="transmembrane region" description="Helical" evidence="1">
    <location>
        <begin position="50"/>
        <end position="73"/>
    </location>
</feature>
<organism evidence="2 3">
    <name type="scientific">Linnemannia elongata AG-77</name>
    <dbReference type="NCBI Taxonomy" id="1314771"/>
    <lineage>
        <taxon>Eukaryota</taxon>
        <taxon>Fungi</taxon>
        <taxon>Fungi incertae sedis</taxon>
        <taxon>Mucoromycota</taxon>
        <taxon>Mortierellomycotina</taxon>
        <taxon>Mortierellomycetes</taxon>
        <taxon>Mortierellales</taxon>
        <taxon>Mortierellaceae</taxon>
        <taxon>Linnemannia</taxon>
    </lineage>
</organism>
<keyword evidence="3" id="KW-1185">Reference proteome</keyword>
<dbReference type="Proteomes" id="UP000078512">
    <property type="component" value="Unassembled WGS sequence"/>
</dbReference>
<gene>
    <name evidence="2" type="ORF">K457DRAFT_336968</name>
</gene>
<proteinExistence type="predicted"/>
<reference evidence="2 3" key="1">
    <citation type="submission" date="2016-05" db="EMBL/GenBank/DDBJ databases">
        <title>Genome sequencing reveals origins of a unique bacterial endosymbiosis in the earliest lineages of terrestrial Fungi.</title>
        <authorList>
            <consortium name="DOE Joint Genome Institute"/>
            <person name="Uehling J."/>
            <person name="Gryganskyi A."/>
            <person name="Hameed K."/>
            <person name="Tschaplinski T."/>
            <person name="Misztal P."/>
            <person name="Wu S."/>
            <person name="Desiro A."/>
            <person name="Vande Pol N."/>
            <person name="Du Z.-Y."/>
            <person name="Zienkiewicz A."/>
            <person name="Zienkiewicz K."/>
            <person name="Morin E."/>
            <person name="Tisserant E."/>
            <person name="Splivallo R."/>
            <person name="Hainaut M."/>
            <person name="Henrissat B."/>
            <person name="Ohm R."/>
            <person name="Kuo A."/>
            <person name="Yan J."/>
            <person name="Lipzen A."/>
            <person name="Nolan M."/>
            <person name="Labutti K."/>
            <person name="Barry K."/>
            <person name="Goldstein A."/>
            <person name="Labbe J."/>
            <person name="Schadt C."/>
            <person name="Tuskan G."/>
            <person name="Grigoriev I."/>
            <person name="Martin F."/>
            <person name="Vilgalys R."/>
            <person name="Bonito G."/>
        </authorList>
    </citation>
    <scope>NUCLEOTIDE SEQUENCE [LARGE SCALE GENOMIC DNA]</scope>
    <source>
        <strain evidence="2 3">AG-77</strain>
    </source>
</reference>
<dbReference type="AlphaFoldDB" id="A0A197K595"/>
<keyword evidence="1" id="KW-1133">Transmembrane helix</keyword>
<evidence type="ECO:0000313" key="3">
    <source>
        <dbReference type="Proteomes" id="UP000078512"/>
    </source>
</evidence>
<dbReference type="EMBL" id="KV442027">
    <property type="protein sequence ID" value="OAQ31866.1"/>
    <property type="molecule type" value="Genomic_DNA"/>
</dbReference>
<keyword evidence="1" id="KW-0472">Membrane</keyword>
<protein>
    <submittedName>
        <fullName evidence="2">Uncharacterized protein</fullName>
    </submittedName>
</protein>
<sequence length="82" mass="8928">MTNSPTNNDKTAISGTTHTSLLPFAIASGVNPLCCPGDLPVHNIFLPSCIVHVPAVLDICLFIVLCFFVSFIFQYHSFLMNT</sequence>
<accession>A0A197K595</accession>
<evidence type="ECO:0000313" key="2">
    <source>
        <dbReference type="EMBL" id="OAQ31866.1"/>
    </source>
</evidence>
<name>A0A197K595_9FUNG</name>
<evidence type="ECO:0000256" key="1">
    <source>
        <dbReference type="SAM" id="Phobius"/>
    </source>
</evidence>